<protein>
    <submittedName>
        <fullName evidence="3">Uncharacterized protein</fullName>
    </submittedName>
</protein>
<reference evidence="3" key="1">
    <citation type="submission" date="2021-03" db="EMBL/GenBank/DDBJ databases">
        <authorList>
            <person name="Tagirdzhanova G."/>
        </authorList>
    </citation>
    <scope>NUCLEOTIDE SEQUENCE</scope>
</reference>
<feature type="compositionally biased region" description="Low complexity" evidence="1">
    <location>
        <begin position="195"/>
        <end position="204"/>
    </location>
</feature>
<evidence type="ECO:0000313" key="4">
    <source>
        <dbReference type="Proteomes" id="UP000664521"/>
    </source>
</evidence>
<evidence type="ECO:0000256" key="1">
    <source>
        <dbReference type="SAM" id="MobiDB-lite"/>
    </source>
</evidence>
<evidence type="ECO:0000256" key="2">
    <source>
        <dbReference type="SAM" id="SignalP"/>
    </source>
</evidence>
<sequence>MKLNTRLVILLAAGGEVLAISEPPYFAPTPLPSNLTQPSAPTTSSSTPTVVFNLADPTVADMFQLGLNNGLRKLCLGNNSTISTLDSDNSTSLFDLPLEETQAGAVESTVTVTENGVTSQTAFAMKTTVTAVINLLTFADSANVTSAILEEPEVRRRANDIATRTATIQDVTRTATIEFLPFATQQEITSPTNAPSPASAAAPAIESNGSNTLDNQTAHQTDSKQQADAIDIFIAGFAVGEAMDNPCDPINPPDNSLVQASEVEFQERKRDSVYMRRSGSDGLGTGSLNTTVFGPDRKELLKRHTRRMVEDDGDKRGGGGGGSSGAHGGSSGGHGGSSGARGGTGGDSSAGNGGVKPGTGAPGAATSNSTRPAPSNSLWIFLLLTSATVSLALAPTTSTTGPPPNPTTSLPAAFIPATSDLSKPSLTNKKLNFKAGGSSCTSPLHSSSSSPSSPAPLTTPISANRHHYLSHYLSPPAPSSSPSPTPLPIPNQSQLPSPDQARDPPH</sequence>
<feature type="compositionally biased region" description="Basic and acidic residues" evidence="1">
    <location>
        <begin position="307"/>
        <end position="317"/>
    </location>
</feature>
<keyword evidence="2" id="KW-0732">Signal</keyword>
<feature type="region of interest" description="Disordered" evidence="1">
    <location>
        <begin position="435"/>
        <end position="506"/>
    </location>
</feature>
<feature type="region of interest" description="Disordered" evidence="1">
    <location>
        <begin position="266"/>
        <end position="372"/>
    </location>
</feature>
<comment type="caution">
    <text evidence="3">The sequence shown here is derived from an EMBL/GenBank/DDBJ whole genome shotgun (WGS) entry which is preliminary data.</text>
</comment>
<feature type="compositionally biased region" description="Pro residues" evidence="1">
    <location>
        <begin position="475"/>
        <end position="489"/>
    </location>
</feature>
<evidence type="ECO:0000313" key="3">
    <source>
        <dbReference type="EMBL" id="CAF9920770.1"/>
    </source>
</evidence>
<dbReference type="Proteomes" id="UP000664521">
    <property type="component" value="Unassembled WGS sequence"/>
</dbReference>
<feature type="signal peptide" evidence="2">
    <location>
        <begin position="1"/>
        <end position="19"/>
    </location>
</feature>
<name>A0A8H3IH93_9LECA</name>
<dbReference type="AlphaFoldDB" id="A0A8H3IH93"/>
<organism evidence="3 4">
    <name type="scientific">Heterodermia speciosa</name>
    <dbReference type="NCBI Taxonomy" id="116794"/>
    <lineage>
        <taxon>Eukaryota</taxon>
        <taxon>Fungi</taxon>
        <taxon>Dikarya</taxon>
        <taxon>Ascomycota</taxon>
        <taxon>Pezizomycotina</taxon>
        <taxon>Lecanoromycetes</taxon>
        <taxon>OSLEUM clade</taxon>
        <taxon>Lecanoromycetidae</taxon>
        <taxon>Caliciales</taxon>
        <taxon>Physciaceae</taxon>
        <taxon>Heterodermia</taxon>
    </lineage>
</organism>
<feature type="compositionally biased region" description="Gly residues" evidence="1">
    <location>
        <begin position="318"/>
        <end position="361"/>
    </location>
</feature>
<feature type="chain" id="PRO_5034217919" evidence="2">
    <location>
        <begin position="20"/>
        <end position="506"/>
    </location>
</feature>
<dbReference type="EMBL" id="CAJPDS010000026">
    <property type="protein sequence ID" value="CAF9920770.1"/>
    <property type="molecule type" value="Genomic_DNA"/>
</dbReference>
<gene>
    <name evidence="3" type="ORF">HETSPECPRED_004357</name>
</gene>
<dbReference type="OrthoDB" id="10692418at2759"/>
<keyword evidence="4" id="KW-1185">Reference proteome</keyword>
<feature type="compositionally biased region" description="Polar residues" evidence="1">
    <location>
        <begin position="207"/>
        <end position="225"/>
    </location>
</feature>
<accession>A0A8H3IH93</accession>
<proteinExistence type="predicted"/>
<feature type="compositionally biased region" description="Low complexity" evidence="1">
    <location>
        <begin position="438"/>
        <end position="462"/>
    </location>
</feature>
<feature type="region of interest" description="Disordered" evidence="1">
    <location>
        <begin position="188"/>
        <end position="225"/>
    </location>
</feature>